<organism evidence="3 4">
    <name type="scientific">Phanerochaete sordida</name>
    <dbReference type="NCBI Taxonomy" id="48140"/>
    <lineage>
        <taxon>Eukaryota</taxon>
        <taxon>Fungi</taxon>
        <taxon>Dikarya</taxon>
        <taxon>Basidiomycota</taxon>
        <taxon>Agaricomycotina</taxon>
        <taxon>Agaricomycetes</taxon>
        <taxon>Polyporales</taxon>
        <taxon>Phanerochaetaceae</taxon>
        <taxon>Phanerochaete</taxon>
    </lineage>
</organism>
<evidence type="ECO:0000259" key="2">
    <source>
        <dbReference type="Pfam" id="PF20151"/>
    </source>
</evidence>
<reference evidence="3 4" key="1">
    <citation type="submission" date="2021-08" db="EMBL/GenBank/DDBJ databases">
        <title>Draft Genome Sequence of Phanerochaete sordida strain YK-624.</title>
        <authorList>
            <person name="Mori T."/>
            <person name="Dohra H."/>
            <person name="Suzuki T."/>
            <person name="Kawagishi H."/>
            <person name="Hirai H."/>
        </authorList>
    </citation>
    <scope>NUCLEOTIDE SEQUENCE [LARGE SCALE GENOMIC DNA]</scope>
    <source>
        <strain evidence="3 4">YK-624</strain>
    </source>
</reference>
<accession>A0A9P3LE01</accession>
<keyword evidence="4" id="KW-1185">Reference proteome</keyword>
<keyword evidence="1" id="KW-0472">Membrane</keyword>
<name>A0A9P3LE01_9APHY</name>
<comment type="caution">
    <text evidence="3">The sequence shown here is derived from an EMBL/GenBank/DDBJ whole genome shotgun (WGS) entry which is preliminary data.</text>
</comment>
<sequence length="228" mass="24403">METSMPNSALQQAQASEAYACVVWSAFALAIYDYVVTLPSEAKVAWRRPFTATTALFLTTRWTMVAIVVTNAAPIAHVGHCVAVVWVSQVLSSVSFVQAAVFSALRIFALWRSNYVLAFLVLAPGLVPAVLNLYTTAFHSASAFVLCSGGAKTSMLPHAELIIAPRLAVVLTRDGLACLSPNVASDVSPAAQRARVGCAAVAVALPAPRRHFVLLPHARDERCRHPHV</sequence>
<evidence type="ECO:0000313" key="4">
    <source>
        <dbReference type="Proteomes" id="UP000703269"/>
    </source>
</evidence>
<feature type="transmembrane region" description="Helical" evidence="1">
    <location>
        <begin position="16"/>
        <end position="35"/>
    </location>
</feature>
<feature type="transmembrane region" description="Helical" evidence="1">
    <location>
        <begin position="55"/>
        <end position="77"/>
    </location>
</feature>
<protein>
    <recommendedName>
        <fullName evidence="2">DUF6533 domain-containing protein</fullName>
    </recommendedName>
</protein>
<feature type="transmembrane region" description="Helical" evidence="1">
    <location>
        <begin position="83"/>
        <end position="108"/>
    </location>
</feature>
<feature type="transmembrane region" description="Helical" evidence="1">
    <location>
        <begin position="115"/>
        <end position="134"/>
    </location>
</feature>
<dbReference type="Proteomes" id="UP000703269">
    <property type="component" value="Unassembled WGS sequence"/>
</dbReference>
<keyword evidence="1" id="KW-1133">Transmembrane helix</keyword>
<dbReference type="AlphaFoldDB" id="A0A9P3LE01"/>
<keyword evidence="1" id="KW-0812">Transmembrane</keyword>
<evidence type="ECO:0000256" key="1">
    <source>
        <dbReference type="SAM" id="Phobius"/>
    </source>
</evidence>
<gene>
    <name evidence="3" type="ORF">PsYK624_065980</name>
</gene>
<proteinExistence type="predicted"/>
<evidence type="ECO:0000313" key="3">
    <source>
        <dbReference type="EMBL" id="GJE90462.1"/>
    </source>
</evidence>
<dbReference type="InterPro" id="IPR045340">
    <property type="entry name" value="DUF6533"/>
</dbReference>
<feature type="domain" description="DUF6533" evidence="2">
    <location>
        <begin position="24"/>
        <end position="65"/>
    </location>
</feature>
<dbReference type="Pfam" id="PF20151">
    <property type="entry name" value="DUF6533"/>
    <property type="match status" value="1"/>
</dbReference>
<dbReference type="EMBL" id="BPQB01000016">
    <property type="protein sequence ID" value="GJE90462.1"/>
    <property type="molecule type" value="Genomic_DNA"/>
</dbReference>